<evidence type="ECO:0000256" key="12">
    <source>
        <dbReference type="ARBA" id="ARBA00022741"/>
    </source>
</evidence>
<dbReference type="InterPro" id="IPR056179">
    <property type="entry name" value="DHQS_C"/>
</dbReference>
<evidence type="ECO:0000256" key="17">
    <source>
        <dbReference type="ARBA" id="ARBA00023285"/>
    </source>
</evidence>
<gene>
    <name evidence="18 21" type="primary">aroB</name>
    <name evidence="21" type="ORF">KDD93_04705</name>
</gene>
<dbReference type="PANTHER" id="PTHR43622:SF7">
    <property type="entry name" value="3-DEHYDROQUINATE SYNTHASE, CHLOROPLASTIC"/>
    <property type="match status" value="1"/>
</dbReference>
<dbReference type="InterPro" id="IPR050071">
    <property type="entry name" value="Dehydroquinate_synthase"/>
</dbReference>
<comment type="function">
    <text evidence="3 18">Catalyzes the conversion of 3-deoxy-D-arabino-heptulosonate 7-phosphate (DAHP) to dehydroquinate (DHQ).</text>
</comment>
<dbReference type="RefSeq" id="WP_212141915.1">
    <property type="nucleotide sequence ID" value="NZ_JAGSSW010000004.1"/>
</dbReference>
<sequence length="346" mass="39301">MQINLNLVQKEQSYNVYINELKRLTLKGKVAIVTNPKVAGLHLKTLLSCLECDKYFIISVPDGEEYKNLSTIELILEQLFVSRLDRSDTLIAFGGGVISDMVGFVASIYERGIKFINIPTTLLSQVDASVGGKTGVNNKFGKNLIGSFYQPKAVYCESKFLQTLSQREFAAGMAEAIKMAICFDKDMFEWLDNIELKDEKNLAELVYKAVQIKTRVVELDERERGLRALLNYGHTFAHVIEQQTNYKTYLHGEAVAIGINMANELALRLGLLVQNECERIRKVLHKFNLPTSYNINDVEGFYDAFFLDKKTENKMIKFILPNGIGNAIIKNDVKKYDVIKILREFV</sequence>
<name>A0ABS5HIC9_9BACT</name>
<dbReference type="Pfam" id="PF01761">
    <property type="entry name" value="DHQ_synthase"/>
    <property type="match status" value="1"/>
</dbReference>
<keyword evidence="11 18" id="KW-0479">Metal-binding</keyword>
<protein>
    <recommendedName>
        <fullName evidence="8 18">3-dehydroquinate synthase</fullName>
        <shortName evidence="18">DHQS</shortName>
        <ecNumber evidence="7 18">4.2.3.4</ecNumber>
    </recommendedName>
</protein>
<keyword evidence="9 18" id="KW-0963">Cytoplasm</keyword>
<dbReference type="EC" id="4.2.3.4" evidence="7 18"/>
<comment type="subcellular location">
    <subcellularLocation>
        <location evidence="4 18">Cytoplasm</location>
    </subcellularLocation>
</comment>
<feature type="binding site" evidence="18">
    <location>
        <position position="175"/>
    </location>
    <ligand>
        <name>Zn(2+)</name>
        <dbReference type="ChEBI" id="CHEBI:29105"/>
    </ligand>
</feature>
<evidence type="ECO:0000256" key="13">
    <source>
        <dbReference type="ARBA" id="ARBA00022833"/>
    </source>
</evidence>
<feature type="domain" description="3-dehydroquinate synthase C-terminal" evidence="20">
    <location>
        <begin position="172"/>
        <end position="311"/>
    </location>
</feature>
<dbReference type="InterPro" id="IPR016037">
    <property type="entry name" value="DHQ_synth_AroB"/>
</dbReference>
<evidence type="ECO:0000256" key="10">
    <source>
        <dbReference type="ARBA" id="ARBA00022605"/>
    </source>
</evidence>
<dbReference type="InterPro" id="IPR030963">
    <property type="entry name" value="DHQ_synth_fam"/>
</dbReference>
<evidence type="ECO:0000256" key="8">
    <source>
        <dbReference type="ARBA" id="ARBA00017684"/>
    </source>
</evidence>
<evidence type="ECO:0000256" key="11">
    <source>
        <dbReference type="ARBA" id="ARBA00022723"/>
    </source>
</evidence>
<evidence type="ECO:0000256" key="1">
    <source>
        <dbReference type="ARBA" id="ARBA00001393"/>
    </source>
</evidence>
<dbReference type="Gene3D" id="1.20.1090.10">
    <property type="entry name" value="Dehydroquinate synthase-like - alpha domain"/>
    <property type="match status" value="1"/>
</dbReference>
<evidence type="ECO:0000256" key="4">
    <source>
        <dbReference type="ARBA" id="ARBA00004496"/>
    </source>
</evidence>
<organism evidence="21 22">
    <name type="scientific">Campylobacter anatolicus</name>
    <dbReference type="NCBI Taxonomy" id="2829105"/>
    <lineage>
        <taxon>Bacteria</taxon>
        <taxon>Pseudomonadati</taxon>
        <taxon>Campylobacterota</taxon>
        <taxon>Epsilonproteobacteria</taxon>
        <taxon>Campylobacterales</taxon>
        <taxon>Campylobacteraceae</taxon>
        <taxon>Campylobacter</taxon>
    </lineage>
</organism>
<evidence type="ECO:0000313" key="22">
    <source>
        <dbReference type="Proteomes" id="UP000682951"/>
    </source>
</evidence>
<evidence type="ECO:0000256" key="2">
    <source>
        <dbReference type="ARBA" id="ARBA00001911"/>
    </source>
</evidence>
<feature type="binding site" evidence="18">
    <location>
        <begin position="96"/>
        <end position="100"/>
    </location>
    <ligand>
        <name>NAD(+)</name>
        <dbReference type="ChEBI" id="CHEBI:57540"/>
    </ligand>
</feature>
<dbReference type="GO" id="GO:0003856">
    <property type="term" value="F:3-dehydroquinate synthase activity"/>
    <property type="evidence" value="ECO:0007669"/>
    <property type="project" value="UniProtKB-EC"/>
</dbReference>
<dbReference type="Pfam" id="PF24621">
    <property type="entry name" value="DHQS_C"/>
    <property type="match status" value="1"/>
</dbReference>
<dbReference type="Proteomes" id="UP000682951">
    <property type="component" value="Unassembled WGS sequence"/>
</dbReference>
<feature type="binding site" evidence="18">
    <location>
        <position position="133"/>
    </location>
    <ligand>
        <name>NAD(+)</name>
        <dbReference type="ChEBI" id="CHEBI:57540"/>
    </ligand>
</feature>
<keyword evidence="14 18" id="KW-0520">NAD</keyword>
<feature type="domain" description="3-dehydroquinate synthase N-terminal" evidence="19">
    <location>
        <begin position="58"/>
        <end position="170"/>
    </location>
</feature>
<evidence type="ECO:0000256" key="9">
    <source>
        <dbReference type="ARBA" id="ARBA00022490"/>
    </source>
</evidence>
<feature type="binding site" evidence="18">
    <location>
        <begin position="62"/>
        <end position="67"/>
    </location>
    <ligand>
        <name>NAD(+)</name>
        <dbReference type="ChEBI" id="CHEBI:57540"/>
    </ligand>
</feature>
<feature type="binding site" evidence="18">
    <location>
        <begin position="160"/>
        <end position="163"/>
    </location>
    <ligand>
        <name>NAD(+)</name>
        <dbReference type="ChEBI" id="CHEBI:57540"/>
    </ligand>
</feature>
<keyword evidence="22" id="KW-1185">Reference proteome</keyword>
<dbReference type="HAMAP" id="MF_00110">
    <property type="entry name" value="DHQ_synthase"/>
    <property type="match status" value="1"/>
</dbReference>
<keyword evidence="12 18" id="KW-0547">Nucleotide-binding</keyword>
<comment type="pathway">
    <text evidence="5 18">Metabolic intermediate biosynthesis; chorismate biosynthesis; chorismate from D-erythrose 4-phosphate and phosphoenolpyruvate: step 2/7.</text>
</comment>
<comment type="similarity">
    <text evidence="6 18">Belongs to the sugar phosphate cyclases superfamily. Dehydroquinate synthase family.</text>
</comment>
<dbReference type="EMBL" id="JAGSSW010000004">
    <property type="protein sequence ID" value="MBR8463877.1"/>
    <property type="molecule type" value="Genomic_DNA"/>
</dbReference>
<evidence type="ECO:0000256" key="15">
    <source>
        <dbReference type="ARBA" id="ARBA00023141"/>
    </source>
</evidence>
<dbReference type="CDD" id="cd08195">
    <property type="entry name" value="DHQS"/>
    <property type="match status" value="1"/>
</dbReference>
<evidence type="ECO:0000256" key="16">
    <source>
        <dbReference type="ARBA" id="ARBA00023239"/>
    </source>
</evidence>
<evidence type="ECO:0000256" key="7">
    <source>
        <dbReference type="ARBA" id="ARBA00013031"/>
    </source>
</evidence>
<feature type="binding site" evidence="18">
    <location>
        <position position="234"/>
    </location>
    <ligand>
        <name>Zn(2+)</name>
        <dbReference type="ChEBI" id="CHEBI:29105"/>
    </ligand>
</feature>
<accession>A0ABS5HIC9</accession>
<comment type="cofactor">
    <cofactor evidence="2 18">
        <name>NAD(+)</name>
        <dbReference type="ChEBI" id="CHEBI:57540"/>
    </cofactor>
</comment>
<keyword evidence="16 18" id="KW-0456">Lyase</keyword>
<evidence type="ECO:0000256" key="5">
    <source>
        <dbReference type="ARBA" id="ARBA00004661"/>
    </source>
</evidence>
<dbReference type="InterPro" id="IPR030960">
    <property type="entry name" value="DHQS/DOIS_N"/>
</dbReference>
<comment type="caution">
    <text evidence="21">The sequence shown here is derived from an EMBL/GenBank/DDBJ whole genome shotgun (WGS) entry which is preliminary data.</text>
</comment>
<evidence type="ECO:0000256" key="18">
    <source>
        <dbReference type="HAMAP-Rule" id="MF_00110"/>
    </source>
</evidence>
<feature type="binding site" evidence="18">
    <location>
        <position position="251"/>
    </location>
    <ligand>
        <name>Zn(2+)</name>
        <dbReference type="ChEBI" id="CHEBI:29105"/>
    </ligand>
</feature>
<proteinExistence type="inferred from homology"/>
<evidence type="ECO:0000259" key="20">
    <source>
        <dbReference type="Pfam" id="PF24621"/>
    </source>
</evidence>
<keyword evidence="10 18" id="KW-0028">Amino-acid biosynthesis</keyword>
<reference evidence="21 22" key="1">
    <citation type="submission" date="2021-04" db="EMBL/GenBank/DDBJ databases">
        <title>Molecular and phenotypic characterization and identification of bacterial isolates recovered from the Anatolian ground squirrels (Spermophilus xanthoprymnus) and which have the potential to form a new species in the Campylobacter genus.</title>
        <authorList>
            <person name="Aydin F."/>
            <person name="Abay S."/>
            <person name="Kayman T."/>
            <person name="Karakaya E."/>
            <person name="Mustak H.K."/>
            <person name="Mustak I.B."/>
            <person name="Bilgin N."/>
            <person name="Duzler A."/>
            <person name="Sahin O."/>
            <person name="Guran O."/>
            <person name="Saticioglu I.B."/>
        </authorList>
    </citation>
    <scope>NUCLEOTIDE SEQUENCE [LARGE SCALE GENOMIC DNA]</scope>
    <source>
        <strain evidence="22">faydin-G24</strain>
    </source>
</reference>
<evidence type="ECO:0000313" key="21">
    <source>
        <dbReference type="EMBL" id="MBR8463877.1"/>
    </source>
</evidence>
<feature type="binding site" evidence="18">
    <location>
        <begin position="120"/>
        <end position="121"/>
    </location>
    <ligand>
        <name>NAD(+)</name>
        <dbReference type="ChEBI" id="CHEBI:57540"/>
    </ligand>
</feature>
<feature type="binding site" evidence="18">
    <location>
        <position position="142"/>
    </location>
    <ligand>
        <name>NAD(+)</name>
        <dbReference type="ChEBI" id="CHEBI:57540"/>
    </ligand>
</feature>
<evidence type="ECO:0000256" key="14">
    <source>
        <dbReference type="ARBA" id="ARBA00023027"/>
    </source>
</evidence>
<dbReference type="PIRSF" id="PIRSF001455">
    <property type="entry name" value="DHQ_synth"/>
    <property type="match status" value="1"/>
</dbReference>
<comment type="catalytic activity">
    <reaction evidence="1 18">
        <text>7-phospho-2-dehydro-3-deoxy-D-arabino-heptonate = 3-dehydroquinate + phosphate</text>
        <dbReference type="Rhea" id="RHEA:21968"/>
        <dbReference type="ChEBI" id="CHEBI:32364"/>
        <dbReference type="ChEBI" id="CHEBI:43474"/>
        <dbReference type="ChEBI" id="CHEBI:58394"/>
        <dbReference type="EC" id="4.2.3.4"/>
    </reaction>
</comment>
<dbReference type="NCBIfam" id="TIGR01357">
    <property type="entry name" value="aroB"/>
    <property type="match status" value="1"/>
</dbReference>
<dbReference type="SUPFAM" id="SSF56796">
    <property type="entry name" value="Dehydroquinate synthase-like"/>
    <property type="match status" value="1"/>
</dbReference>
<evidence type="ECO:0000256" key="3">
    <source>
        <dbReference type="ARBA" id="ARBA00003485"/>
    </source>
</evidence>
<keyword evidence="13 18" id="KW-0862">Zinc</keyword>
<dbReference type="Gene3D" id="3.40.50.1970">
    <property type="match status" value="1"/>
</dbReference>
<evidence type="ECO:0000259" key="19">
    <source>
        <dbReference type="Pfam" id="PF01761"/>
    </source>
</evidence>
<dbReference type="PANTHER" id="PTHR43622">
    <property type="entry name" value="3-DEHYDROQUINATE SYNTHASE"/>
    <property type="match status" value="1"/>
</dbReference>
<comment type="cofactor">
    <cofactor evidence="18">
        <name>Co(2+)</name>
        <dbReference type="ChEBI" id="CHEBI:48828"/>
    </cofactor>
    <cofactor evidence="18">
        <name>Zn(2+)</name>
        <dbReference type="ChEBI" id="CHEBI:29105"/>
    </cofactor>
    <text evidence="18">Binds 1 divalent metal cation per subunit. Can use either Co(2+) or Zn(2+).</text>
</comment>
<keyword evidence="15 18" id="KW-0057">Aromatic amino acid biosynthesis</keyword>
<keyword evidence="17 18" id="KW-0170">Cobalt</keyword>
<evidence type="ECO:0000256" key="6">
    <source>
        <dbReference type="ARBA" id="ARBA00005412"/>
    </source>
</evidence>